<dbReference type="GO" id="GO:0003677">
    <property type="term" value="F:DNA binding"/>
    <property type="evidence" value="ECO:0007669"/>
    <property type="project" value="InterPro"/>
</dbReference>
<dbReference type="InterPro" id="IPR008906">
    <property type="entry name" value="HATC_C_dom"/>
</dbReference>
<dbReference type="PANTHER" id="PTHR23272:SF179">
    <property type="entry name" value="ZINC FINGER BED DOMAIN-CONTAINING PROTEIN RICESLEEPER 2-LIKE ISOFORM X1"/>
    <property type="match status" value="1"/>
</dbReference>
<sequence length="251" mass="29069">MFSRVKYPTANIFFPKICEIRLLLNECLTSPCVEMKVMATNMIEKFDQYWSLIHGLIEFYFPKIYGDESPKEVERIRKLAYDLVKEYKPHDAKETHSSFNNFDVGMDVDDFGDSLVAFDLFVSSTSSIDTYKSELDYYLEENVLPRTGDFDILAWWKSNGLKYPTLQQVVRDVLAIPVFIVASESTFSTGGRHITPHQNRLHPDLLETLICAQDWLWDEKLGAHSNKEKHLAKFEVVKDDELGPSYVDFDV</sequence>
<dbReference type="PANTHER" id="PTHR23272">
    <property type="entry name" value="BED FINGER-RELATED"/>
    <property type="match status" value="1"/>
</dbReference>
<keyword evidence="4" id="KW-1185">Reference proteome</keyword>
<organism evidence="3 4">
    <name type="scientific">Lactuca sativa</name>
    <name type="common">Garden lettuce</name>
    <dbReference type="NCBI Taxonomy" id="4236"/>
    <lineage>
        <taxon>Eukaryota</taxon>
        <taxon>Viridiplantae</taxon>
        <taxon>Streptophyta</taxon>
        <taxon>Embryophyta</taxon>
        <taxon>Tracheophyta</taxon>
        <taxon>Spermatophyta</taxon>
        <taxon>Magnoliopsida</taxon>
        <taxon>eudicotyledons</taxon>
        <taxon>Gunneridae</taxon>
        <taxon>Pentapetalae</taxon>
        <taxon>asterids</taxon>
        <taxon>campanulids</taxon>
        <taxon>Asterales</taxon>
        <taxon>Asteraceae</taxon>
        <taxon>Cichorioideae</taxon>
        <taxon>Cichorieae</taxon>
        <taxon>Lactucinae</taxon>
        <taxon>Lactuca</taxon>
    </lineage>
</organism>
<dbReference type="GO" id="GO:0046983">
    <property type="term" value="F:protein dimerization activity"/>
    <property type="evidence" value="ECO:0007669"/>
    <property type="project" value="InterPro"/>
</dbReference>
<accession>A0A9R1VJ23</accession>
<evidence type="ECO:0008006" key="5">
    <source>
        <dbReference type="Google" id="ProtNLM"/>
    </source>
</evidence>
<feature type="domain" description="hAT-like transposase RNase-H fold" evidence="2">
    <location>
        <begin position="4"/>
        <end position="87"/>
    </location>
</feature>
<feature type="domain" description="HAT C-terminal dimerisation" evidence="1">
    <location>
        <begin position="134"/>
        <end position="216"/>
    </location>
</feature>
<proteinExistence type="predicted"/>
<dbReference type="Pfam" id="PF14372">
    <property type="entry name" value="hAT-like_RNase-H"/>
    <property type="match status" value="1"/>
</dbReference>
<evidence type="ECO:0000259" key="2">
    <source>
        <dbReference type="Pfam" id="PF14372"/>
    </source>
</evidence>
<reference evidence="3 4" key="1">
    <citation type="journal article" date="2017" name="Nat. Commun.">
        <title>Genome assembly with in vitro proximity ligation data and whole-genome triplication in lettuce.</title>
        <authorList>
            <person name="Reyes-Chin-Wo S."/>
            <person name="Wang Z."/>
            <person name="Yang X."/>
            <person name="Kozik A."/>
            <person name="Arikit S."/>
            <person name="Song C."/>
            <person name="Xia L."/>
            <person name="Froenicke L."/>
            <person name="Lavelle D.O."/>
            <person name="Truco M.J."/>
            <person name="Xia R."/>
            <person name="Zhu S."/>
            <person name="Xu C."/>
            <person name="Xu H."/>
            <person name="Xu X."/>
            <person name="Cox K."/>
            <person name="Korf I."/>
            <person name="Meyers B.C."/>
            <person name="Michelmore R.W."/>
        </authorList>
    </citation>
    <scope>NUCLEOTIDE SEQUENCE [LARGE SCALE GENOMIC DNA]</scope>
    <source>
        <strain evidence="4">cv. Salinas</strain>
        <tissue evidence="3">Seedlings</tissue>
    </source>
</reference>
<dbReference type="Proteomes" id="UP000235145">
    <property type="component" value="Unassembled WGS sequence"/>
</dbReference>
<evidence type="ECO:0000313" key="4">
    <source>
        <dbReference type="Proteomes" id="UP000235145"/>
    </source>
</evidence>
<dbReference type="InterPro" id="IPR012337">
    <property type="entry name" value="RNaseH-like_sf"/>
</dbReference>
<protein>
    <recommendedName>
        <fullName evidence="5">HAT C-terminal dimerisation domain-containing protein</fullName>
    </recommendedName>
</protein>
<dbReference type="InterPro" id="IPR025525">
    <property type="entry name" value="hAT-like_transposase_RNase-H"/>
</dbReference>
<comment type="caution">
    <text evidence="3">The sequence shown here is derived from an EMBL/GenBank/DDBJ whole genome shotgun (WGS) entry which is preliminary data.</text>
</comment>
<dbReference type="EMBL" id="NBSK02000005">
    <property type="protein sequence ID" value="KAJ0207256.1"/>
    <property type="molecule type" value="Genomic_DNA"/>
</dbReference>
<evidence type="ECO:0000259" key="1">
    <source>
        <dbReference type="Pfam" id="PF05699"/>
    </source>
</evidence>
<dbReference type="AlphaFoldDB" id="A0A9R1VJ23"/>
<dbReference type="SUPFAM" id="SSF53098">
    <property type="entry name" value="Ribonuclease H-like"/>
    <property type="match status" value="1"/>
</dbReference>
<name>A0A9R1VJ23_LACSA</name>
<gene>
    <name evidence="3" type="ORF">LSAT_V11C500279800</name>
</gene>
<evidence type="ECO:0000313" key="3">
    <source>
        <dbReference type="EMBL" id="KAJ0207256.1"/>
    </source>
</evidence>
<dbReference type="Pfam" id="PF05699">
    <property type="entry name" value="Dimer_Tnp_hAT"/>
    <property type="match status" value="1"/>
</dbReference>